<evidence type="ECO:0000313" key="2">
    <source>
        <dbReference type="Proteomes" id="UP000004650"/>
    </source>
</evidence>
<sequence>RNEEVKDLSIREWTCPVCKAVHNRDINADKKHIKRRTKNIRNKCLNKNI</sequence>
<accession>A0A0K9CMB9</accession>
<dbReference type="Proteomes" id="UP000004650">
    <property type="component" value="Unassembled WGS sequence"/>
</dbReference>
<gene>
    <name evidence="1" type="ORF">PSAG_04519</name>
</gene>
<evidence type="ECO:0008006" key="3">
    <source>
        <dbReference type="Google" id="ProtNLM"/>
    </source>
</evidence>
<dbReference type="AlphaFoldDB" id="A0A0K9CMB9"/>
<feature type="non-terminal residue" evidence="1">
    <location>
        <position position="1"/>
    </location>
</feature>
<evidence type="ECO:0000313" key="1">
    <source>
        <dbReference type="EMBL" id="KMV76109.1"/>
    </source>
</evidence>
<comment type="caution">
    <text evidence="1">The sequence shown here is derived from an EMBL/GenBank/DDBJ whole genome shotgun (WGS) entry which is preliminary data.</text>
</comment>
<reference evidence="2" key="1">
    <citation type="submission" date="2009-02" db="EMBL/GenBank/DDBJ databases">
        <title>The Genome Sequence of Shigella sp. D9.</title>
        <authorList>
            <consortium name="The Broad Institute Genome Sequencing Platform"/>
            <person name="Ward D."/>
            <person name="Young S.K."/>
            <person name="Kodira C.D."/>
            <person name="Zeng Q."/>
            <person name="Koehrsen M."/>
            <person name="Alvarado L."/>
            <person name="Berlin A."/>
            <person name="Borenstein D."/>
            <person name="Chen Z."/>
            <person name="Engels R."/>
            <person name="Freedman E."/>
            <person name="Gellesch M."/>
            <person name="Goldberg J."/>
            <person name="Griggs A."/>
            <person name="Gujja S."/>
            <person name="Heiman D."/>
            <person name="Hepburn T."/>
            <person name="Howarth C."/>
            <person name="Jen D."/>
            <person name="Larson L."/>
            <person name="Lewis B."/>
            <person name="Mehta T."/>
            <person name="Park D."/>
            <person name="Pearson M."/>
            <person name="Roberts A."/>
            <person name="Saif S."/>
            <person name="Shea T."/>
            <person name="Shenoy N."/>
            <person name="Sisk P."/>
            <person name="Stolte C."/>
            <person name="Sykes S."/>
            <person name="Walk T."/>
            <person name="White J."/>
            <person name="Yandava C."/>
            <person name="Allen-Vercoe E."/>
            <person name="Strauss J."/>
            <person name="Sibley C."/>
            <person name="White A."/>
            <person name="Ambrose C."/>
            <person name="Lander E."/>
            <person name="Nusbaum C."/>
            <person name="Galagan J."/>
            <person name="Birren B."/>
        </authorList>
    </citation>
    <scope>NUCLEOTIDE SEQUENCE [LARGE SCALE GENOMIC DNA]</scope>
    <source>
        <strain evidence="2">D11</strain>
    </source>
</reference>
<name>A0A0K9CMB9_9FUSO</name>
<protein>
    <recommendedName>
        <fullName evidence="3">Transposase</fullName>
    </recommendedName>
</protein>
<proteinExistence type="predicted"/>
<reference evidence="1 2" key="2">
    <citation type="submission" date="2013-10" db="EMBL/GenBank/DDBJ databases">
        <title>The Genome Sequence of Fusobacterium nucleatum subsp. animalis D11.</title>
        <authorList>
            <consortium name="The Broad Institute Genomics Platform"/>
            <person name="Earl A."/>
            <person name="Ward D."/>
            <person name="Feldgarden M."/>
            <person name="Gevers D."/>
            <person name="Kostic A."/>
            <person name="Garrett W."/>
            <person name="Young S.K."/>
            <person name="Zeng Q."/>
            <person name="Gargeya S."/>
            <person name="Fitzgerald M."/>
            <person name="Abouelleil A."/>
            <person name="Alvarado L."/>
            <person name="Berlin A.M."/>
            <person name="Chapman S.B."/>
            <person name="Gainer-Dewar J."/>
            <person name="Goldberg J."/>
            <person name="Gnerre S."/>
            <person name="Griggs A."/>
            <person name="Gujja S."/>
            <person name="Hansen M."/>
            <person name="Howarth C."/>
            <person name="Imamovic A."/>
            <person name="Ireland A."/>
            <person name="Larimer J."/>
            <person name="McCowan C."/>
            <person name="Murphy C."/>
            <person name="Pearson M."/>
            <person name="Poon T.W."/>
            <person name="Priest M."/>
            <person name="Roberts A."/>
            <person name="Saif S."/>
            <person name="Shea T."/>
            <person name="Sykes S."/>
            <person name="Wortman J."/>
            <person name="Nusbaum C."/>
            <person name="Birren B."/>
        </authorList>
    </citation>
    <scope>NUCLEOTIDE SEQUENCE [LARGE SCALE GENOMIC DNA]</scope>
    <source>
        <strain evidence="1 2">D11</strain>
    </source>
</reference>
<dbReference type="EMBL" id="ACDS02000005">
    <property type="protein sequence ID" value="KMV76109.1"/>
    <property type="molecule type" value="Genomic_DNA"/>
</dbReference>
<organism evidence="1 2">
    <name type="scientific">Fusobacterium animalis D11</name>
    <dbReference type="NCBI Taxonomy" id="556264"/>
    <lineage>
        <taxon>Bacteria</taxon>
        <taxon>Fusobacteriati</taxon>
        <taxon>Fusobacteriota</taxon>
        <taxon>Fusobacteriia</taxon>
        <taxon>Fusobacteriales</taxon>
        <taxon>Fusobacteriaceae</taxon>
        <taxon>Fusobacterium</taxon>
    </lineage>
</organism>